<dbReference type="PROSITE" id="PS50983">
    <property type="entry name" value="FE_B12_PBP"/>
    <property type="match status" value="1"/>
</dbReference>
<dbReference type="InterPro" id="IPR002491">
    <property type="entry name" value="ABC_transptr_periplasmic_BD"/>
</dbReference>
<dbReference type="AlphaFoldDB" id="Q311H7"/>
<proteinExistence type="predicted"/>
<dbReference type="Gene3D" id="3.40.50.1980">
    <property type="entry name" value="Nitrogenase molybdenum iron protein domain"/>
    <property type="match status" value="2"/>
</dbReference>
<keyword evidence="4" id="KW-1185">Reference proteome</keyword>
<reference evidence="3 4" key="1">
    <citation type="journal article" date="2011" name="J. Bacteriol.">
        <title>Complete genome sequence and updated annotation of Desulfovibrio alaskensis G20.</title>
        <authorList>
            <person name="Hauser L.J."/>
            <person name="Land M.L."/>
            <person name="Brown S.D."/>
            <person name="Larimer F."/>
            <person name="Keller K.L."/>
            <person name="Rapp-Giles B.J."/>
            <person name="Price M.N."/>
            <person name="Lin M."/>
            <person name="Bruce D.C."/>
            <person name="Detter J.C."/>
            <person name="Tapia R."/>
            <person name="Han C.S."/>
            <person name="Goodwin L.A."/>
            <person name="Cheng J.F."/>
            <person name="Pitluck S."/>
            <person name="Copeland A."/>
            <person name="Lucas S."/>
            <person name="Nolan M."/>
            <person name="Lapidus A.L."/>
            <person name="Palumbo A.V."/>
            <person name="Wall J.D."/>
        </authorList>
    </citation>
    <scope>NUCLEOTIDE SEQUENCE [LARGE SCALE GENOMIC DNA]</scope>
    <source>
        <strain evidence="4">ATCC BAA 1058 / DSM 17464 / G20</strain>
    </source>
</reference>
<dbReference type="KEGG" id="dde:Dde_1622"/>
<dbReference type="eggNOG" id="COG0614">
    <property type="taxonomic scope" value="Bacteria"/>
</dbReference>
<name>Q311H7_OLEA2</name>
<dbReference type="Pfam" id="PF01497">
    <property type="entry name" value="Peripla_BP_2"/>
    <property type="match status" value="1"/>
</dbReference>
<sequence length="370" mass="40722">MRMISVVTALLVVLFGFSGARAALSLPAVHDAAGKALAVPVPVQRVICSGSGCLRLLTYLQAQHMAVAVDDIEVRRDRFDARPYALANPSFKNLPVFGQFRGYDNPERILMLAPQPQVVFKTYTSSMGYDPLELQQKTGIPVVVLNYGDLGAGRQHLYDSLRMMGHVVGKTGRAEEVITFFENAIADLQRRTAGIAENMRPSVFVGGIAFKGPHGFQSTEPAYPPFSFVNARNLAGQDAVGSRLQHSDVAREKIVQWNPDYLFVDLSTLRLADKANGIEELRSDPAYATLSAVRQGRVFGLLPYNWYTQNYGSILANAYYIGSVLYPERFADVDPAAKADEIYTFLVGSPVFDQLNRSFDGLAYRAVPVN</sequence>
<evidence type="ECO:0000313" key="4">
    <source>
        <dbReference type="Proteomes" id="UP000002710"/>
    </source>
</evidence>
<dbReference type="HOGENOM" id="CLU_038034_13_1_7"/>
<dbReference type="CDD" id="cd01147">
    <property type="entry name" value="HemV-2"/>
    <property type="match status" value="1"/>
</dbReference>
<organism evidence="3 4">
    <name type="scientific">Oleidesulfovibrio alaskensis (strain ATCC BAA-1058 / DSM 17464 / G20)</name>
    <name type="common">Desulfovibrio alaskensis</name>
    <dbReference type="NCBI Taxonomy" id="207559"/>
    <lineage>
        <taxon>Bacteria</taxon>
        <taxon>Pseudomonadati</taxon>
        <taxon>Thermodesulfobacteriota</taxon>
        <taxon>Desulfovibrionia</taxon>
        <taxon>Desulfovibrionales</taxon>
        <taxon>Desulfovibrionaceae</taxon>
        <taxon>Oleidesulfovibrio</taxon>
    </lineage>
</organism>
<evidence type="ECO:0000259" key="2">
    <source>
        <dbReference type="PROSITE" id="PS50983"/>
    </source>
</evidence>
<dbReference type="SUPFAM" id="SSF53807">
    <property type="entry name" value="Helical backbone' metal receptor"/>
    <property type="match status" value="1"/>
</dbReference>
<protein>
    <submittedName>
        <fullName evidence="3">ABC-type transporter, periplasmic subunit</fullName>
    </submittedName>
</protein>
<dbReference type="PANTHER" id="PTHR30535">
    <property type="entry name" value="VITAMIN B12-BINDING PROTEIN"/>
    <property type="match status" value="1"/>
</dbReference>
<evidence type="ECO:0000313" key="3">
    <source>
        <dbReference type="EMBL" id="ABB38419.1"/>
    </source>
</evidence>
<feature type="signal peptide" evidence="1">
    <location>
        <begin position="1"/>
        <end position="22"/>
    </location>
</feature>
<feature type="chain" id="PRO_5004219696" evidence="1">
    <location>
        <begin position="23"/>
        <end position="370"/>
    </location>
</feature>
<dbReference type="RefSeq" id="WP_011367574.1">
    <property type="nucleotide sequence ID" value="NC_007519.1"/>
</dbReference>
<dbReference type="EMBL" id="CP000112">
    <property type="protein sequence ID" value="ABB38419.1"/>
    <property type="molecule type" value="Genomic_DNA"/>
</dbReference>
<dbReference type="InterPro" id="IPR050902">
    <property type="entry name" value="ABC_Transporter_SBP"/>
</dbReference>
<keyword evidence="1" id="KW-0732">Signal</keyword>
<dbReference type="STRING" id="207559.Dde_1622"/>
<dbReference type="PANTHER" id="PTHR30535:SF34">
    <property type="entry name" value="MOLYBDATE-BINDING PROTEIN MOLA"/>
    <property type="match status" value="1"/>
</dbReference>
<accession>Q311H7</accession>
<feature type="domain" description="Fe/B12 periplasmic-binding" evidence="2">
    <location>
        <begin position="45"/>
        <end position="329"/>
    </location>
</feature>
<evidence type="ECO:0000256" key="1">
    <source>
        <dbReference type="SAM" id="SignalP"/>
    </source>
</evidence>
<dbReference type="Proteomes" id="UP000002710">
    <property type="component" value="Chromosome"/>
</dbReference>
<gene>
    <name evidence="3" type="ordered locus">Dde_1622</name>
</gene>